<keyword evidence="2" id="KW-0645">Protease</keyword>
<sequence>MIHPTGPRKTTYPTGSRQPSPRLRTTLAAGLLASAVVPLWAAPAAADHDAPCLVSEVPGSEQLADTHEKGNPAFERMHVEQAQELATGKGVKVAVIDSGVWSVDGLDRVGLAAVAGAAPNELLSGHGTIVAGLIAGPHGVAPDARVYDVKVYDADDADTTQGQKALSSAGIVAGIQAVIDAYPRERFDVVNISLAVRSSDPALEAAVAKLVDLPLVVVAAAGNREEDQGDDFEGTPGSDADVFPADYPGVLAVSATPPGNDDPSQSVVPNMDTDVAAPTVGAISANATGQVCVVGEVATSWAAAEVSGLVALLKQRFPRDSPEQLVARLQATTEGAGAPTGPDGEVENPWTGAGVVQAHDALTRQLKAGRKGKVETTEAEVRSDAQAPPAPEQVDLFGTPRAILLWSGLVAGSLLALAFMLRPLLRRS</sequence>
<feature type="compositionally biased region" description="Basic and acidic residues" evidence="5">
    <location>
        <begin position="372"/>
        <end position="383"/>
    </location>
</feature>
<feature type="region of interest" description="Disordered" evidence="5">
    <location>
        <begin position="368"/>
        <end position="393"/>
    </location>
</feature>
<dbReference type="InterPro" id="IPR036852">
    <property type="entry name" value="Peptidase_S8/S53_dom_sf"/>
</dbReference>
<keyword evidence="6" id="KW-0812">Transmembrane</keyword>
<evidence type="ECO:0000256" key="6">
    <source>
        <dbReference type="SAM" id="Phobius"/>
    </source>
</evidence>
<dbReference type="InterPro" id="IPR015500">
    <property type="entry name" value="Peptidase_S8_subtilisin-rel"/>
</dbReference>
<dbReference type="InterPro" id="IPR023827">
    <property type="entry name" value="Peptidase_S8_Asp-AS"/>
</dbReference>
<dbReference type="EMBL" id="CZKB01000027">
    <property type="protein sequence ID" value="CUR62068.1"/>
    <property type="molecule type" value="Genomic_DNA"/>
</dbReference>
<evidence type="ECO:0000313" key="8">
    <source>
        <dbReference type="EMBL" id="CUR62068.1"/>
    </source>
</evidence>
<reference evidence="8" key="1">
    <citation type="submission" date="2015-08" db="EMBL/GenBank/DDBJ databases">
        <authorList>
            <person name="Babu N.S."/>
            <person name="Beckwith C.J."/>
            <person name="Beseler K.G."/>
            <person name="Brison A."/>
            <person name="Carone J.V."/>
            <person name="Caskin T.P."/>
            <person name="Diamond M."/>
            <person name="Durham M.E."/>
            <person name="Foxe J.M."/>
            <person name="Go M."/>
            <person name="Henderson B.A."/>
            <person name="Jones I.B."/>
            <person name="McGettigan J.A."/>
            <person name="Micheletti S.J."/>
            <person name="Nasrallah M.E."/>
            <person name="Ortiz D."/>
            <person name="Piller C.R."/>
            <person name="Privatt S.R."/>
            <person name="Schneider S.L."/>
            <person name="Sharp S."/>
            <person name="Smith T.C."/>
            <person name="Stanton J.D."/>
            <person name="Ullery H.E."/>
            <person name="Wilson R.J."/>
            <person name="Serrano M.G."/>
            <person name="Buck G."/>
            <person name="Lee V."/>
            <person name="Wang Y."/>
            <person name="Carvalho R."/>
            <person name="Voegtly L."/>
            <person name="Shi R."/>
            <person name="Duckworth R."/>
            <person name="Johnson A."/>
            <person name="Loviza R."/>
            <person name="Walstead R."/>
            <person name="Shah Z."/>
            <person name="Kiflezghi M."/>
            <person name="Wade K."/>
            <person name="Ball S.L."/>
            <person name="Bradley K.W."/>
            <person name="Asai D.J."/>
            <person name="Bowman C.A."/>
            <person name="Russell D.A."/>
            <person name="Pope W.H."/>
            <person name="Jacobs-Sera D."/>
            <person name="Hendrix R.W."/>
            <person name="Hatfull G.F."/>
        </authorList>
    </citation>
    <scope>NUCLEOTIDE SEQUENCE</scope>
</reference>
<dbReference type="Pfam" id="PF00082">
    <property type="entry name" value="Peptidase_S8"/>
    <property type="match status" value="1"/>
</dbReference>
<dbReference type="AlphaFoldDB" id="A0A2P2CJ96"/>
<evidence type="ECO:0000256" key="5">
    <source>
        <dbReference type="SAM" id="MobiDB-lite"/>
    </source>
</evidence>
<evidence type="ECO:0000256" key="1">
    <source>
        <dbReference type="ARBA" id="ARBA00011073"/>
    </source>
</evidence>
<feature type="region of interest" description="Disordered" evidence="5">
    <location>
        <begin position="1"/>
        <end position="22"/>
    </location>
</feature>
<organism evidence="8">
    <name type="scientific">metagenome</name>
    <dbReference type="NCBI Taxonomy" id="256318"/>
    <lineage>
        <taxon>unclassified sequences</taxon>
        <taxon>metagenomes</taxon>
    </lineage>
</organism>
<evidence type="ECO:0000259" key="7">
    <source>
        <dbReference type="Pfam" id="PF00082"/>
    </source>
</evidence>
<dbReference type="GO" id="GO:0004252">
    <property type="term" value="F:serine-type endopeptidase activity"/>
    <property type="evidence" value="ECO:0007669"/>
    <property type="project" value="InterPro"/>
</dbReference>
<dbReference type="PROSITE" id="PS00137">
    <property type="entry name" value="SUBTILASE_HIS"/>
    <property type="match status" value="1"/>
</dbReference>
<dbReference type="PRINTS" id="PR00723">
    <property type="entry name" value="SUBTILISIN"/>
</dbReference>
<dbReference type="InterPro" id="IPR022398">
    <property type="entry name" value="Peptidase_S8_His-AS"/>
</dbReference>
<evidence type="ECO:0000256" key="4">
    <source>
        <dbReference type="ARBA" id="ARBA00022825"/>
    </source>
</evidence>
<keyword evidence="4" id="KW-0720">Serine protease</keyword>
<dbReference type="PANTHER" id="PTHR43806">
    <property type="entry name" value="PEPTIDASE S8"/>
    <property type="match status" value="1"/>
</dbReference>
<protein>
    <submittedName>
        <fullName evidence="8">Putative Peptidase S8 and S53, subtilisin, kexin, sedolisin</fullName>
    </submittedName>
</protein>
<evidence type="ECO:0000256" key="3">
    <source>
        <dbReference type="ARBA" id="ARBA00022801"/>
    </source>
</evidence>
<dbReference type="PROSITE" id="PS00136">
    <property type="entry name" value="SUBTILASE_ASP"/>
    <property type="match status" value="1"/>
</dbReference>
<keyword evidence="3" id="KW-0378">Hydrolase</keyword>
<keyword evidence="6" id="KW-0472">Membrane</keyword>
<dbReference type="GO" id="GO:0006508">
    <property type="term" value="P:proteolysis"/>
    <property type="evidence" value="ECO:0007669"/>
    <property type="project" value="UniProtKB-KW"/>
</dbReference>
<feature type="domain" description="Peptidase S8/S53" evidence="7">
    <location>
        <begin position="88"/>
        <end position="333"/>
    </location>
</feature>
<dbReference type="PROSITE" id="PS51892">
    <property type="entry name" value="SUBTILASE"/>
    <property type="match status" value="1"/>
</dbReference>
<dbReference type="SUPFAM" id="SSF52743">
    <property type="entry name" value="Subtilisin-like"/>
    <property type="match status" value="1"/>
</dbReference>
<proteinExistence type="inferred from homology"/>
<evidence type="ECO:0000256" key="2">
    <source>
        <dbReference type="ARBA" id="ARBA00022670"/>
    </source>
</evidence>
<dbReference type="Gene3D" id="3.40.50.200">
    <property type="entry name" value="Peptidase S8/S53 domain"/>
    <property type="match status" value="1"/>
</dbReference>
<dbReference type="InterPro" id="IPR050131">
    <property type="entry name" value="Peptidase_S8_subtilisin-like"/>
</dbReference>
<keyword evidence="6" id="KW-1133">Transmembrane helix</keyword>
<feature type="transmembrane region" description="Helical" evidence="6">
    <location>
        <begin position="403"/>
        <end position="425"/>
    </location>
</feature>
<dbReference type="CDD" id="cd00306">
    <property type="entry name" value="Peptidases_S8_S53"/>
    <property type="match status" value="1"/>
</dbReference>
<accession>A0A2P2CJ96</accession>
<dbReference type="InterPro" id="IPR000209">
    <property type="entry name" value="Peptidase_S8/S53_dom"/>
</dbReference>
<name>A0A2P2CJ96_9ZZZZ</name>
<dbReference type="PANTHER" id="PTHR43806:SF11">
    <property type="entry name" value="CEREVISIN-RELATED"/>
    <property type="match status" value="1"/>
</dbReference>
<gene>
    <name evidence="8" type="ORF">NOCA170014</name>
</gene>
<comment type="similarity">
    <text evidence="1">Belongs to the peptidase S8 family.</text>
</comment>